<evidence type="ECO:0000256" key="4">
    <source>
        <dbReference type="ARBA" id="ARBA00022960"/>
    </source>
</evidence>
<evidence type="ECO:0000313" key="9">
    <source>
        <dbReference type="EMBL" id="TGB01692.1"/>
    </source>
</evidence>
<protein>
    <submittedName>
        <fullName evidence="9">Murein biosynthesis integral membrane protein MurJ</fullName>
    </submittedName>
</protein>
<dbReference type="PANTHER" id="PTHR47019:SF1">
    <property type="entry name" value="LIPID II FLIPPASE MURJ"/>
    <property type="match status" value="1"/>
</dbReference>
<sequence length="501" mass="54804">MKRNLGIASILFLLATLVLKVSGLGRDVVLAYYFGDGEAAGAFLAAFTIPNMLFLFFSIGMKNSFVPSYIEAEQQGQGRHHMNQVFTGTFWISLLITILGAGTAGVVIPLLYPEFSPETEQIAVITTVIFFISVLFVALNSVLEAYFDSQKRFALAVLTQVIVVAFSVLGPVFFAEELGVYSMAYGYLIGAILSLLVKVFLLWSRQFPRLKARLDFKEVKDFYIVFVPVALTVAVGQINLTVDNVFAGYFGAGTISYINYARHLVQFPQAMIGMTIGMIIFPLLSKAAADGSQKLFKRGIEQGMNTMFFILAPALSGMMFLMPEIVEVLFERGQFSGEASEATTYVAYYYAGSVFFFSLHNVINKGFYSLKKGHLILVIGGVAIVLNAVFNYVFTQWMGYLGIPLASSVMGGVYVGGSFLLLLRLIGGLNLKFIAVEYGKILVATGAMVAGLLLLGPLFSSWAPLLFIVVISLIGAIIYTVVILALRTHTTTVIIDKFRGR</sequence>
<feature type="transmembrane region" description="Helical" evidence="8">
    <location>
        <begin position="375"/>
        <end position="394"/>
    </location>
</feature>
<feature type="transmembrane region" description="Helical" evidence="8">
    <location>
        <begin position="400"/>
        <end position="426"/>
    </location>
</feature>
<dbReference type="STRING" id="192814.GCA_900166575_03158"/>
<gene>
    <name evidence="9" type="primary">murJ</name>
    <name evidence="9" type="ORF">E4663_16180</name>
</gene>
<evidence type="ECO:0000256" key="7">
    <source>
        <dbReference type="ARBA" id="ARBA00023136"/>
    </source>
</evidence>
<dbReference type="PRINTS" id="PR01806">
    <property type="entry name" value="VIRFACTRMVIN"/>
</dbReference>
<reference evidence="9 10" key="1">
    <citation type="journal article" date="2003" name="Int. J. Syst. Evol. Microbiol.">
        <title>Halobacillus salinus sp. nov., isolated from a salt lake on the coast of the East Sea in Korea.</title>
        <authorList>
            <person name="Yoon J.H."/>
            <person name="Kang K.H."/>
            <person name="Park Y.H."/>
        </authorList>
    </citation>
    <scope>NUCLEOTIDE SEQUENCE [LARGE SCALE GENOMIC DNA]</scope>
    <source>
        <strain evidence="9 10">HSL-3</strain>
    </source>
</reference>
<dbReference type="EMBL" id="SRJC01000005">
    <property type="protein sequence ID" value="TGB01692.1"/>
    <property type="molecule type" value="Genomic_DNA"/>
</dbReference>
<dbReference type="GO" id="GO:0008360">
    <property type="term" value="P:regulation of cell shape"/>
    <property type="evidence" value="ECO:0007669"/>
    <property type="project" value="UniProtKB-KW"/>
</dbReference>
<evidence type="ECO:0000256" key="5">
    <source>
        <dbReference type="ARBA" id="ARBA00022984"/>
    </source>
</evidence>
<proteinExistence type="predicted"/>
<feature type="transmembrane region" description="Helical" evidence="8">
    <location>
        <begin position="306"/>
        <end position="326"/>
    </location>
</feature>
<dbReference type="GO" id="GO:0034204">
    <property type="term" value="P:lipid translocation"/>
    <property type="evidence" value="ECO:0007669"/>
    <property type="project" value="TreeGrafter"/>
</dbReference>
<dbReference type="GO" id="GO:0009252">
    <property type="term" value="P:peptidoglycan biosynthetic process"/>
    <property type="evidence" value="ECO:0007669"/>
    <property type="project" value="UniProtKB-KW"/>
</dbReference>
<dbReference type="InterPro" id="IPR004268">
    <property type="entry name" value="MurJ"/>
</dbReference>
<dbReference type="InterPro" id="IPR051050">
    <property type="entry name" value="Lipid_II_flippase_MurJ/MviN"/>
</dbReference>
<evidence type="ECO:0000256" key="2">
    <source>
        <dbReference type="ARBA" id="ARBA00022475"/>
    </source>
</evidence>
<feature type="transmembrane region" description="Helical" evidence="8">
    <location>
        <begin position="180"/>
        <end position="201"/>
    </location>
</feature>
<dbReference type="GO" id="GO:0005886">
    <property type="term" value="C:plasma membrane"/>
    <property type="evidence" value="ECO:0007669"/>
    <property type="project" value="UniProtKB-SubCell"/>
</dbReference>
<feature type="transmembrane region" description="Helical" evidence="8">
    <location>
        <begin position="39"/>
        <end position="59"/>
    </location>
</feature>
<keyword evidence="2" id="KW-1003">Cell membrane</keyword>
<feature type="transmembrane region" description="Helical" evidence="8">
    <location>
        <begin position="155"/>
        <end position="174"/>
    </location>
</feature>
<dbReference type="CDD" id="cd13123">
    <property type="entry name" value="MATE_MurJ_like"/>
    <property type="match status" value="1"/>
</dbReference>
<feature type="transmembrane region" description="Helical" evidence="8">
    <location>
        <begin position="438"/>
        <end position="459"/>
    </location>
</feature>
<dbReference type="RefSeq" id="WP_135328377.1">
    <property type="nucleotide sequence ID" value="NZ_SRJC01000005.1"/>
</dbReference>
<dbReference type="GO" id="GO:0015648">
    <property type="term" value="F:lipid-linked peptidoglycan transporter activity"/>
    <property type="evidence" value="ECO:0007669"/>
    <property type="project" value="TreeGrafter"/>
</dbReference>
<dbReference type="AlphaFoldDB" id="A0A4Z0GVH3"/>
<keyword evidence="4" id="KW-0133">Cell shape</keyword>
<keyword evidence="5" id="KW-0573">Peptidoglycan synthesis</keyword>
<feature type="transmembrane region" description="Helical" evidence="8">
    <location>
        <begin position="267"/>
        <end position="285"/>
    </location>
</feature>
<feature type="transmembrane region" description="Helical" evidence="8">
    <location>
        <begin position="89"/>
        <end position="110"/>
    </location>
</feature>
<dbReference type="PANTHER" id="PTHR47019">
    <property type="entry name" value="LIPID II FLIPPASE MURJ"/>
    <property type="match status" value="1"/>
</dbReference>
<keyword evidence="6 8" id="KW-1133">Transmembrane helix</keyword>
<keyword evidence="3 8" id="KW-0812">Transmembrane</keyword>
<comment type="subcellular location">
    <subcellularLocation>
        <location evidence="1">Cell membrane</location>
        <topology evidence="1">Multi-pass membrane protein</topology>
    </subcellularLocation>
</comment>
<feature type="transmembrane region" description="Helical" evidence="8">
    <location>
        <begin position="465"/>
        <end position="486"/>
    </location>
</feature>
<feature type="transmembrane region" description="Helical" evidence="8">
    <location>
        <begin position="346"/>
        <end position="363"/>
    </location>
</feature>
<dbReference type="Pfam" id="PF03023">
    <property type="entry name" value="MurJ"/>
    <property type="match status" value="1"/>
</dbReference>
<keyword evidence="10" id="KW-1185">Reference proteome</keyword>
<evidence type="ECO:0000256" key="6">
    <source>
        <dbReference type="ARBA" id="ARBA00022989"/>
    </source>
</evidence>
<evidence type="ECO:0000256" key="1">
    <source>
        <dbReference type="ARBA" id="ARBA00004651"/>
    </source>
</evidence>
<dbReference type="Proteomes" id="UP000297982">
    <property type="component" value="Unassembled WGS sequence"/>
</dbReference>
<name>A0A4Z0GVH3_9BACI</name>
<evidence type="ECO:0000313" key="10">
    <source>
        <dbReference type="Proteomes" id="UP000297982"/>
    </source>
</evidence>
<feature type="transmembrane region" description="Helical" evidence="8">
    <location>
        <begin position="122"/>
        <end position="143"/>
    </location>
</feature>
<accession>A0A4Z0GVH3</accession>
<evidence type="ECO:0000256" key="3">
    <source>
        <dbReference type="ARBA" id="ARBA00022692"/>
    </source>
</evidence>
<keyword evidence="7 8" id="KW-0472">Membrane</keyword>
<feature type="transmembrane region" description="Helical" evidence="8">
    <location>
        <begin position="222"/>
        <end position="240"/>
    </location>
</feature>
<comment type="caution">
    <text evidence="9">The sequence shown here is derived from an EMBL/GenBank/DDBJ whole genome shotgun (WGS) entry which is preliminary data.</text>
</comment>
<organism evidence="9 10">
    <name type="scientific">Halobacillus salinus</name>
    <dbReference type="NCBI Taxonomy" id="192814"/>
    <lineage>
        <taxon>Bacteria</taxon>
        <taxon>Bacillati</taxon>
        <taxon>Bacillota</taxon>
        <taxon>Bacilli</taxon>
        <taxon>Bacillales</taxon>
        <taxon>Bacillaceae</taxon>
        <taxon>Halobacillus</taxon>
    </lineage>
</organism>
<dbReference type="NCBIfam" id="TIGR01695">
    <property type="entry name" value="murJ_mviN"/>
    <property type="match status" value="1"/>
</dbReference>
<evidence type="ECO:0000256" key="8">
    <source>
        <dbReference type="SAM" id="Phobius"/>
    </source>
</evidence>